<proteinExistence type="predicted"/>
<name>G4TPD0_SERID</name>
<evidence type="ECO:0000313" key="1">
    <source>
        <dbReference type="EMBL" id="CCA73173.1"/>
    </source>
</evidence>
<dbReference type="eggNOG" id="KOG1840">
    <property type="taxonomic scope" value="Eukaryota"/>
</dbReference>
<dbReference type="PANTHER" id="PTHR46082:SF6">
    <property type="entry name" value="AAA+ ATPASE DOMAIN-CONTAINING PROTEIN-RELATED"/>
    <property type="match status" value="1"/>
</dbReference>
<protein>
    <submittedName>
        <fullName evidence="1">Related to kinesin light chain</fullName>
    </submittedName>
</protein>
<accession>G4TPD0</accession>
<dbReference type="STRING" id="1109443.G4TPD0"/>
<dbReference type="InParanoid" id="G4TPD0"/>
<dbReference type="PANTHER" id="PTHR46082">
    <property type="entry name" value="ATP/GTP-BINDING PROTEIN-RELATED"/>
    <property type="match status" value="1"/>
</dbReference>
<organism evidence="1 2">
    <name type="scientific">Serendipita indica (strain DSM 11827)</name>
    <name type="common">Root endophyte fungus</name>
    <name type="synonym">Piriformospora indica</name>
    <dbReference type="NCBI Taxonomy" id="1109443"/>
    <lineage>
        <taxon>Eukaryota</taxon>
        <taxon>Fungi</taxon>
        <taxon>Dikarya</taxon>
        <taxon>Basidiomycota</taxon>
        <taxon>Agaricomycotina</taxon>
        <taxon>Agaricomycetes</taxon>
        <taxon>Sebacinales</taxon>
        <taxon>Serendipitaceae</taxon>
        <taxon>Serendipita</taxon>
    </lineage>
</organism>
<dbReference type="OrthoDB" id="3034142at2759"/>
<dbReference type="Pfam" id="PF13424">
    <property type="entry name" value="TPR_12"/>
    <property type="match status" value="1"/>
</dbReference>
<keyword evidence="2" id="KW-1185">Reference proteome</keyword>
<dbReference type="InterPro" id="IPR053137">
    <property type="entry name" value="NLR-like"/>
</dbReference>
<sequence>MRTTRQLLLGAIRPFEDSNVRFWQLLPHVDSIPRSMQSENVAHALAFCELYKSLGNWKACQELLEPAVSQLDRTVEGKADEDSLYVMSQLADALQRDRQWNEAEKLRREILTLRLEMFGQRHPDSISAMSNLAQTLSICGQLDEAEKMEREVLAFRLETSGPRHLDTVSATKSLAATLWRRRQFKEAEQMGREVLALRFEILGKRHPETISAINSLAVILYSRGQLDEAEKLEREVLDLRLTKLKRWGERYLLLGSSFLEDGI</sequence>
<dbReference type="SUPFAM" id="SSF48452">
    <property type="entry name" value="TPR-like"/>
    <property type="match status" value="2"/>
</dbReference>
<dbReference type="InterPro" id="IPR011990">
    <property type="entry name" value="TPR-like_helical_dom_sf"/>
</dbReference>
<comment type="caution">
    <text evidence="1">The sequence shown here is derived from an EMBL/GenBank/DDBJ whole genome shotgun (WGS) entry which is preliminary data.</text>
</comment>
<dbReference type="EMBL" id="CAFZ01000207">
    <property type="protein sequence ID" value="CCA73173.1"/>
    <property type="molecule type" value="Genomic_DNA"/>
</dbReference>
<reference evidence="1 2" key="1">
    <citation type="journal article" date="2011" name="PLoS Pathog.">
        <title>Endophytic Life Strategies Decoded by Genome and Transcriptome Analyses of the Mutualistic Root Symbiont Piriformospora indica.</title>
        <authorList>
            <person name="Zuccaro A."/>
            <person name="Lahrmann U."/>
            <person name="Guldener U."/>
            <person name="Langen G."/>
            <person name="Pfiffi S."/>
            <person name="Biedenkopf D."/>
            <person name="Wong P."/>
            <person name="Samans B."/>
            <person name="Grimm C."/>
            <person name="Basiewicz M."/>
            <person name="Murat C."/>
            <person name="Martin F."/>
            <person name="Kogel K.H."/>
        </authorList>
    </citation>
    <scope>NUCLEOTIDE SEQUENCE [LARGE SCALE GENOMIC DNA]</scope>
    <source>
        <strain evidence="1 2">DSM 11827</strain>
    </source>
</reference>
<gene>
    <name evidence="1" type="ORF">PIIN_07127</name>
</gene>
<evidence type="ECO:0000313" key="2">
    <source>
        <dbReference type="Proteomes" id="UP000007148"/>
    </source>
</evidence>
<dbReference type="Proteomes" id="UP000007148">
    <property type="component" value="Unassembled WGS sequence"/>
</dbReference>
<dbReference type="HOGENOM" id="CLU_000288_125_15_1"/>
<dbReference type="Pfam" id="PF13374">
    <property type="entry name" value="TPR_10"/>
    <property type="match status" value="2"/>
</dbReference>
<dbReference type="AlphaFoldDB" id="G4TPD0"/>
<dbReference type="Gene3D" id="1.25.40.10">
    <property type="entry name" value="Tetratricopeptide repeat domain"/>
    <property type="match status" value="1"/>
</dbReference>